<feature type="domain" description="VanZ-like" evidence="2">
    <location>
        <begin position="29"/>
        <end position="159"/>
    </location>
</feature>
<dbReference type="AlphaFoldDB" id="A0A2W0HMN2"/>
<organism evidence="3 4">
    <name type="scientific">Alteribacter lacisalsi</name>
    <dbReference type="NCBI Taxonomy" id="2045244"/>
    <lineage>
        <taxon>Bacteria</taxon>
        <taxon>Bacillati</taxon>
        <taxon>Bacillota</taxon>
        <taxon>Bacilli</taxon>
        <taxon>Bacillales</taxon>
        <taxon>Bacillaceae</taxon>
        <taxon>Alteribacter</taxon>
    </lineage>
</organism>
<feature type="transmembrane region" description="Helical" evidence="1">
    <location>
        <begin position="144"/>
        <end position="161"/>
    </location>
</feature>
<name>A0A2W0HMN2_9BACI</name>
<dbReference type="PANTHER" id="PTHR36834">
    <property type="entry name" value="MEMBRANE PROTEIN-RELATED"/>
    <property type="match status" value="1"/>
</dbReference>
<gene>
    <name evidence="3" type="ORF">CR205_05965</name>
</gene>
<reference evidence="3 4" key="1">
    <citation type="submission" date="2017-10" db="EMBL/GenBank/DDBJ databases">
        <title>Bacillus sp. nov., a halophilic bacterium isolated from a Yangshapao Lake.</title>
        <authorList>
            <person name="Wang H."/>
        </authorList>
    </citation>
    <scope>NUCLEOTIDE SEQUENCE [LARGE SCALE GENOMIC DNA]</scope>
    <source>
        <strain evidence="3 4">YSP-3</strain>
    </source>
</reference>
<dbReference type="InterPro" id="IPR006976">
    <property type="entry name" value="VanZ-like"/>
</dbReference>
<evidence type="ECO:0000313" key="4">
    <source>
        <dbReference type="Proteomes" id="UP000248066"/>
    </source>
</evidence>
<comment type="caution">
    <text evidence="3">The sequence shown here is derived from an EMBL/GenBank/DDBJ whole genome shotgun (WGS) entry which is preliminary data.</text>
</comment>
<dbReference type="OrthoDB" id="4822551at2"/>
<protein>
    <submittedName>
        <fullName evidence="3">VanZ family protein</fullName>
    </submittedName>
</protein>
<evidence type="ECO:0000256" key="1">
    <source>
        <dbReference type="SAM" id="Phobius"/>
    </source>
</evidence>
<feature type="transmembrane region" description="Helical" evidence="1">
    <location>
        <begin position="84"/>
        <end position="103"/>
    </location>
</feature>
<dbReference type="PANTHER" id="PTHR36834:SF1">
    <property type="entry name" value="INTEGRAL MEMBRANE PROTEIN"/>
    <property type="match status" value="1"/>
</dbReference>
<keyword evidence="1" id="KW-0472">Membrane</keyword>
<keyword evidence="4" id="KW-1185">Reference proteome</keyword>
<accession>A0A2W0HMN2</accession>
<dbReference type="Pfam" id="PF04892">
    <property type="entry name" value="VanZ"/>
    <property type="match status" value="1"/>
</dbReference>
<dbReference type="EMBL" id="PDOF01000001">
    <property type="protein sequence ID" value="PYZ98139.1"/>
    <property type="molecule type" value="Genomic_DNA"/>
</dbReference>
<evidence type="ECO:0000313" key="3">
    <source>
        <dbReference type="EMBL" id="PYZ98139.1"/>
    </source>
</evidence>
<sequence length="172" mass="19554">MTARDHQTSLKDSAGSKPKNRRFFVTALFLLYLGAVFYVTFLAWNYGSSYSPPGEDGRNLNVVPFLSIYNIYTYSADPMVPVRILIGNIIMFVPFGFLLPLVYRRWRRSYLGVLPVAFMALLASIAIEVNQYYFTYRVANVDDVILNTTGGLLGALAYDCVRRVSGFYIKRK</sequence>
<dbReference type="Proteomes" id="UP000248066">
    <property type="component" value="Unassembled WGS sequence"/>
</dbReference>
<feature type="transmembrane region" description="Helical" evidence="1">
    <location>
        <begin position="110"/>
        <end position="132"/>
    </location>
</feature>
<proteinExistence type="predicted"/>
<keyword evidence="1" id="KW-0812">Transmembrane</keyword>
<feature type="transmembrane region" description="Helical" evidence="1">
    <location>
        <begin position="23"/>
        <end position="44"/>
    </location>
</feature>
<keyword evidence="1" id="KW-1133">Transmembrane helix</keyword>
<dbReference type="InterPro" id="IPR053150">
    <property type="entry name" value="Teicoplanin_resist-assoc"/>
</dbReference>
<evidence type="ECO:0000259" key="2">
    <source>
        <dbReference type="Pfam" id="PF04892"/>
    </source>
</evidence>
<dbReference type="RefSeq" id="WP_110517911.1">
    <property type="nucleotide sequence ID" value="NZ_PDOF01000001.1"/>
</dbReference>